<evidence type="ECO:0000256" key="6">
    <source>
        <dbReference type="ARBA" id="ARBA00023136"/>
    </source>
</evidence>
<feature type="compositionally biased region" description="Polar residues" evidence="8">
    <location>
        <begin position="204"/>
        <end position="213"/>
    </location>
</feature>
<dbReference type="SUPFAM" id="SSF64356">
    <property type="entry name" value="SNARE-like"/>
    <property type="match status" value="1"/>
</dbReference>
<keyword evidence="5" id="KW-0342">GTP-binding</keyword>
<sequence length="658" mass="72511">MLDFFTIFSKGGIVLWCFQGTSQLFTPSVNALIKSVILQERTGNNSFSHDALTLKYKLDNEFELVFVVAYQNILQLSYVDKFLTDIQLEFRQRYKDVLLGGPMTWGKHDFTEFTGTFSRVLKDREDENRAEQKAGRKMRNFDESAKSKKTVSSMIENKKEEKKPAKGKENKTSKIPMPDSRKSKTSLPEPPQINGAPLGDETSAAVNGTTSAPPSGGLDEETRLKNLQKLAMRGKKKTPGNDNSKSPNGSQRKVKQNTKWDNGGSSKDMGALDFSGTSDDSAFIPTQAEQALVGKMSGQLQDIEPEDDDYEEEDFEEEEVEVKPQANSQSKPSSSSGGGMFSMFRNLVGSKTLTPEDLKPVLDKMKDHLIAKNVAADIAVKLCESVSAKLEGKILGTFGSIASTVKTTLTEACVQILSPRRRVDILRDAMDARQNKRPYVITFCGVNGVGKSTNLAKVCFWLVENGLSVLIAACDTFRSGAVEQLRTHVRKLNALHPPSRHQGREMVQLYERGYGKDSAGIAMEAIASARDYRIDVVLVDTAGRMQDNEPLMRALTKLVKVNQPDLVLFVGEALVGNEAVDQLTKFNRALADFSQQQPPRLIDGIILTKFDTIDDKVGAAVSMTYTTGQPIVFVGTGQTYSDLRNLNARAVVASLLRA</sequence>
<name>A0AAE1ATV6_9GAST</name>
<dbReference type="GO" id="GO:0005525">
    <property type="term" value="F:GTP binding"/>
    <property type="evidence" value="ECO:0007669"/>
    <property type="project" value="UniProtKB-KW"/>
</dbReference>
<dbReference type="GO" id="GO:0005047">
    <property type="term" value="F:signal recognition particle binding"/>
    <property type="evidence" value="ECO:0007669"/>
    <property type="project" value="InterPro"/>
</dbReference>
<dbReference type="Gene3D" id="3.40.50.300">
    <property type="entry name" value="P-loop containing nucleotide triphosphate hydrolases"/>
    <property type="match status" value="1"/>
</dbReference>
<feature type="compositionally biased region" description="Basic and acidic residues" evidence="8">
    <location>
        <begin position="156"/>
        <end position="172"/>
    </location>
</feature>
<evidence type="ECO:0000256" key="2">
    <source>
        <dbReference type="ARBA" id="ARBA00008531"/>
    </source>
</evidence>
<feature type="domain" description="SRP54-type proteins GTP-binding" evidence="9">
    <location>
        <begin position="630"/>
        <end position="643"/>
    </location>
</feature>
<accession>A0AAE1ATV6</accession>
<dbReference type="GO" id="GO:0006886">
    <property type="term" value="P:intracellular protein transport"/>
    <property type="evidence" value="ECO:0007669"/>
    <property type="project" value="InterPro"/>
</dbReference>
<dbReference type="GO" id="GO:0003924">
    <property type="term" value="F:GTPase activity"/>
    <property type="evidence" value="ECO:0007669"/>
    <property type="project" value="InterPro"/>
</dbReference>
<keyword evidence="6" id="KW-0472">Membrane</keyword>
<reference evidence="10" key="1">
    <citation type="journal article" date="2023" name="G3 (Bethesda)">
        <title>A reference genome for the long-term kleptoplast-retaining sea slug Elysia crispata morphotype clarki.</title>
        <authorList>
            <person name="Eastman K.E."/>
            <person name="Pendleton A.L."/>
            <person name="Shaikh M.A."/>
            <person name="Suttiyut T."/>
            <person name="Ogas R."/>
            <person name="Tomko P."/>
            <person name="Gavelis G."/>
            <person name="Widhalm J.R."/>
            <person name="Wisecaver J.H."/>
        </authorList>
    </citation>
    <scope>NUCLEOTIDE SEQUENCE</scope>
    <source>
        <strain evidence="10">ECLA1</strain>
    </source>
</reference>
<dbReference type="PANTHER" id="PTHR43134:SF1">
    <property type="entry name" value="SIGNAL RECOGNITION PARTICLE RECEPTOR SUBUNIT ALPHA"/>
    <property type="match status" value="1"/>
</dbReference>
<dbReference type="SMART" id="SM00382">
    <property type="entry name" value="AAA"/>
    <property type="match status" value="1"/>
</dbReference>
<dbReference type="InterPro" id="IPR011012">
    <property type="entry name" value="Longin-like_dom_sf"/>
</dbReference>
<dbReference type="SUPFAM" id="SSF52540">
    <property type="entry name" value="P-loop containing nucleoside triphosphate hydrolases"/>
    <property type="match status" value="1"/>
</dbReference>
<dbReference type="Gene3D" id="3.30.450.60">
    <property type="match status" value="1"/>
</dbReference>
<dbReference type="InterPro" id="IPR042101">
    <property type="entry name" value="SRP54_N_sf"/>
</dbReference>
<evidence type="ECO:0000256" key="4">
    <source>
        <dbReference type="ARBA" id="ARBA00022824"/>
    </source>
</evidence>
<dbReference type="CDD" id="cd14826">
    <property type="entry name" value="SR_alpha_SRX"/>
    <property type="match status" value="1"/>
</dbReference>
<dbReference type="InterPro" id="IPR027417">
    <property type="entry name" value="P-loop_NTPase"/>
</dbReference>
<proteinExistence type="inferred from homology"/>
<dbReference type="InterPro" id="IPR013822">
    <property type="entry name" value="Signal_recog_particl_SRP54_hlx"/>
</dbReference>
<dbReference type="InterPro" id="IPR036225">
    <property type="entry name" value="SRP/SRP_N"/>
</dbReference>
<evidence type="ECO:0000256" key="5">
    <source>
        <dbReference type="ARBA" id="ARBA00023134"/>
    </source>
</evidence>
<evidence type="ECO:0000256" key="3">
    <source>
        <dbReference type="ARBA" id="ARBA00022741"/>
    </source>
</evidence>
<evidence type="ECO:0000256" key="1">
    <source>
        <dbReference type="ARBA" id="ARBA00004397"/>
    </source>
</evidence>
<keyword evidence="3" id="KW-0547">Nucleotide-binding</keyword>
<dbReference type="Proteomes" id="UP001283361">
    <property type="component" value="Unassembled WGS sequence"/>
</dbReference>
<evidence type="ECO:0000259" key="9">
    <source>
        <dbReference type="PROSITE" id="PS00300"/>
    </source>
</evidence>
<dbReference type="Pfam" id="PF04086">
    <property type="entry name" value="SRP-alpha_N"/>
    <property type="match status" value="1"/>
</dbReference>
<feature type="compositionally biased region" description="Polar residues" evidence="8">
    <location>
        <begin position="240"/>
        <end position="265"/>
    </location>
</feature>
<feature type="compositionally biased region" description="Acidic residues" evidence="8">
    <location>
        <begin position="305"/>
        <end position="320"/>
    </location>
</feature>
<dbReference type="FunFam" id="3.30.450.60:FF:000015">
    <property type="entry name" value="Signal recognition particle receptor subunit alpha"/>
    <property type="match status" value="1"/>
</dbReference>
<protein>
    <recommendedName>
        <fullName evidence="9">SRP54-type proteins GTP-binding domain-containing protein</fullName>
    </recommendedName>
</protein>
<keyword evidence="4" id="KW-0256">Endoplasmic reticulum</keyword>
<evidence type="ECO:0000256" key="7">
    <source>
        <dbReference type="ARBA" id="ARBA00023170"/>
    </source>
</evidence>
<dbReference type="EMBL" id="JAWDGP010001269">
    <property type="protein sequence ID" value="KAK3793221.1"/>
    <property type="molecule type" value="Genomic_DNA"/>
</dbReference>
<dbReference type="InterPro" id="IPR003593">
    <property type="entry name" value="AAA+_ATPase"/>
</dbReference>
<gene>
    <name evidence="10" type="ORF">RRG08_014321</name>
</gene>
<dbReference type="PROSITE" id="PS00300">
    <property type="entry name" value="SRP54"/>
    <property type="match status" value="1"/>
</dbReference>
<dbReference type="SUPFAM" id="SSF47364">
    <property type="entry name" value="Domain of the SRP/SRP receptor G-proteins"/>
    <property type="match status" value="1"/>
</dbReference>
<dbReference type="GO" id="GO:0006614">
    <property type="term" value="P:SRP-dependent cotranslational protein targeting to membrane"/>
    <property type="evidence" value="ECO:0007669"/>
    <property type="project" value="InterPro"/>
</dbReference>
<feature type="compositionally biased region" description="Basic and acidic residues" evidence="8">
    <location>
        <begin position="124"/>
        <end position="146"/>
    </location>
</feature>
<organism evidence="10 11">
    <name type="scientific">Elysia crispata</name>
    <name type="common">lettuce slug</name>
    <dbReference type="NCBI Taxonomy" id="231223"/>
    <lineage>
        <taxon>Eukaryota</taxon>
        <taxon>Metazoa</taxon>
        <taxon>Spiralia</taxon>
        <taxon>Lophotrochozoa</taxon>
        <taxon>Mollusca</taxon>
        <taxon>Gastropoda</taxon>
        <taxon>Heterobranchia</taxon>
        <taxon>Euthyneura</taxon>
        <taxon>Panpulmonata</taxon>
        <taxon>Sacoglossa</taxon>
        <taxon>Placobranchoidea</taxon>
        <taxon>Plakobranchidae</taxon>
        <taxon>Elysia</taxon>
    </lineage>
</organism>
<dbReference type="Gene3D" id="1.20.120.140">
    <property type="entry name" value="Signal recognition particle SRP54, nucleotide-binding domain"/>
    <property type="match status" value="1"/>
</dbReference>
<dbReference type="Pfam" id="PF02881">
    <property type="entry name" value="SRP54_N"/>
    <property type="match status" value="1"/>
</dbReference>
<dbReference type="PANTHER" id="PTHR43134">
    <property type="entry name" value="SIGNAL RECOGNITION PARTICLE RECEPTOR SUBUNIT ALPHA"/>
    <property type="match status" value="1"/>
</dbReference>
<dbReference type="CDD" id="cd17876">
    <property type="entry name" value="SRalpha_C"/>
    <property type="match status" value="1"/>
</dbReference>
<feature type="region of interest" description="Disordered" evidence="8">
    <location>
        <begin position="124"/>
        <end position="281"/>
    </location>
</feature>
<keyword evidence="11" id="KW-1185">Reference proteome</keyword>
<keyword evidence="7" id="KW-0675">Receptor</keyword>
<evidence type="ECO:0000313" key="11">
    <source>
        <dbReference type="Proteomes" id="UP001283361"/>
    </source>
</evidence>
<dbReference type="InterPro" id="IPR007222">
    <property type="entry name" value="Sig_recog_particle_rcpt_asu_N"/>
</dbReference>
<comment type="subcellular location">
    <subcellularLocation>
        <location evidence="1">Endoplasmic reticulum membrane</location>
        <topology evidence="1">Peripheral membrane protein</topology>
        <orientation evidence="1">Cytoplasmic side</orientation>
    </subcellularLocation>
</comment>
<comment type="similarity">
    <text evidence="2">Belongs to the GTP-binding SRP family.</text>
</comment>
<dbReference type="AlphaFoldDB" id="A0AAE1ATV6"/>
<comment type="caution">
    <text evidence="10">The sequence shown here is derived from an EMBL/GenBank/DDBJ whole genome shotgun (WGS) entry which is preliminary data.</text>
</comment>
<dbReference type="GO" id="GO:0005785">
    <property type="term" value="C:signal recognition particle receptor complex"/>
    <property type="evidence" value="ECO:0007669"/>
    <property type="project" value="InterPro"/>
</dbReference>
<dbReference type="Pfam" id="PF00448">
    <property type="entry name" value="SRP54"/>
    <property type="match status" value="1"/>
</dbReference>
<evidence type="ECO:0000313" key="10">
    <source>
        <dbReference type="EMBL" id="KAK3793221.1"/>
    </source>
</evidence>
<dbReference type="SMART" id="SM00963">
    <property type="entry name" value="SRP54_N"/>
    <property type="match status" value="1"/>
</dbReference>
<feature type="region of interest" description="Disordered" evidence="8">
    <location>
        <begin position="305"/>
        <end position="341"/>
    </location>
</feature>
<dbReference type="InterPro" id="IPR000897">
    <property type="entry name" value="SRP54_GTPase_dom"/>
</dbReference>
<dbReference type="FunFam" id="3.40.50.300:FF:000188">
    <property type="entry name" value="signal recognition particle receptor subunit alpha"/>
    <property type="match status" value="1"/>
</dbReference>
<evidence type="ECO:0000256" key="8">
    <source>
        <dbReference type="SAM" id="MobiDB-lite"/>
    </source>
</evidence>
<dbReference type="SMART" id="SM00962">
    <property type="entry name" value="SRP54"/>
    <property type="match status" value="1"/>
</dbReference>